<dbReference type="STRING" id="1036181.SAMN05421756_108173"/>
<dbReference type="InterPro" id="IPR010852">
    <property type="entry name" value="ABATE"/>
</dbReference>
<accession>A0A1H9L5R4</accession>
<evidence type="ECO:0000313" key="3">
    <source>
        <dbReference type="Proteomes" id="UP000198504"/>
    </source>
</evidence>
<protein>
    <submittedName>
        <fullName evidence="2">CGNR zinc finger domain-containing protein</fullName>
    </submittedName>
</protein>
<sequence length="174" mass="18561">MGVLSEYSDEGLLLAVALANAGSACRRGDVAQPGLPINGVVVRTEGAEELALAAAQVREILAAPTPGRAAELINRLLVAQQARPELAPDQDGRWRLHLHPRGASAAALDLVKAATGLAVLVDEGRWGTIRACGAERCDDLFLDQSRNLIRRYCSRVCANRVNAALHRRRAASEP</sequence>
<dbReference type="Proteomes" id="UP000198504">
    <property type="component" value="Unassembled WGS sequence"/>
</dbReference>
<dbReference type="RefSeq" id="WP_232506471.1">
    <property type="nucleotide sequence ID" value="NZ_FOFA01000008.1"/>
</dbReference>
<dbReference type="PANTHER" id="PTHR35525:SF3">
    <property type="entry name" value="BLL6575 PROTEIN"/>
    <property type="match status" value="1"/>
</dbReference>
<dbReference type="Pfam" id="PF11706">
    <property type="entry name" value="zf-CGNR"/>
    <property type="match status" value="1"/>
</dbReference>
<proteinExistence type="predicted"/>
<reference evidence="3" key="1">
    <citation type="submission" date="2016-10" db="EMBL/GenBank/DDBJ databases">
        <authorList>
            <person name="Varghese N."/>
            <person name="Submissions S."/>
        </authorList>
    </citation>
    <scope>NUCLEOTIDE SEQUENCE [LARGE SCALE GENOMIC DNA]</scope>
    <source>
        <strain evidence="3">CGMCC 4.6856</strain>
    </source>
</reference>
<dbReference type="SUPFAM" id="SSF160904">
    <property type="entry name" value="Jann2411-like"/>
    <property type="match status" value="1"/>
</dbReference>
<dbReference type="PANTHER" id="PTHR35525">
    <property type="entry name" value="BLL6575 PROTEIN"/>
    <property type="match status" value="1"/>
</dbReference>
<dbReference type="EMBL" id="FOFA01000008">
    <property type="protein sequence ID" value="SER06841.1"/>
    <property type="molecule type" value="Genomic_DNA"/>
</dbReference>
<gene>
    <name evidence="2" type="ORF">SAMN05421756_108173</name>
</gene>
<evidence type="ECO:0000259" key="1">
    <source>
        <dbReference type="Pfam" id="PF11706"/>
    </source>
</evidence>
<organism evidence="2 3">
    <name type="scientific">Microlunatus flavus</name>
    <dbReference type="NCBI Taxonomy" id="1036181"/>
    <lineage>
        <taxon>Bacteria</taxon>
        <taxon>Bacillati</taxon>
        <taxon>Actinomycetota</taxon>
        <taxon>Actinomycetes</taxon>
        <taxon>Propionibacteriales</taxon>
        <taxon>Propionibacteriaceae</taxon>
        <taxon>Microlunatus</taxon>
    </lineage>
</organism>
<dbReference type="InterPro" id="IPR023286">
    <property type="entry name" value="ABATE_dom_sf"/>
</dbReference>
<feature type="domain" description="Zinc finger CGNR" evidence="1">
    <location>
        <begin position="129"/>
        <end position="169"/>
    </location>
</feature>
<name>A0A1H9L5R4_9ACTN</name>
<keyword evidence="3" id="KW-1185">Reference proteome</keyword>
<dbReference type="Gene3D" id="1.10.3300.10">
    <property type="entry name" value="Jann2411-like domain"/>
    <property type="match status" value="1"/>
</dbReference>
<dbReference type="InterPro" id="IPR021005">
    <property type="entry name" value="Znf_CGNR"/>
</dbReference>
<dbReference type="AlphaFoldDB" id="A0A1H9L5R4"/>
<evidence type="ECO:0000313" key="2">
    <source>
        <dbReference type="EMBL" id="SER06841.1"/>
    </source>
</evidence>